<proteinExistence type="predicted"/>
<dbReference type="PIRSF" id="PIRSF000136">
    <property type="entry name" value="LGO_GLO"/>
    <property type="match status" value="1"/>
</dbReference>
<dbReference type="Gene3D" id="3.30.43.10">
    <property type="entry name" value="Uridine Diphospho-n-acetylenolpyruvylglucosamine Reductase, domain 2"/>
    <property type="match status" value="1"/>
</dbReference>
<dbReference type="InterPro" id="IPR007173">
    <property type="entry name" value="ALO_C"/>
</dbReference>
<dbReference type="GO" id="GO:0016020">
    <property type="term" value="C:membrane"/>
    <property type="evidence" value="ECO:0007669"/>
    <property type="project" value="InterPro"/>
</dbReference>
<evidence type="ECO:0000313" key="3">
    <source>
        <dbReference type="EMBL" id="QGU28454.1"/>
    </source>
</evidence>
<evidence type="ECO:0000256" key="1">
    <source>
        <dbReference type="ARBA" id="ARBA00023002"/>
    </source>
</evidence>
<dbReference type="PANTHER" id="PTHR43762">
    <property type="entry name" value="L-GULONOLACTONE OXIDASE"/>
    <property type="match status" value="1"/>
</dbReference>
<dbReference type="OrthoDB" id="9800184at2"/>
<organism evidence="3 4">
    <name type="scientific">Microbacterium oryzae</name>
    <dbReference type="NCBI Taxonomy" id="743009"/>
    <lineage>
        <taxon>Bacteria</taxon>
        <taxon>Bacillati</taxon>
        <taxon>Actinomycetota</taxon>
        <taxon>Actinomycetes</taxon>
        <taxon>Micrococcales</taxon>
        <taxon>Microbacteriaceae</taxon>
        <taxon>Microbacterium</taxon>
    </lineage>
</organism>
<dbReference type="RefSeq" id="WP_156242996.1">
    <property type="nucleotide sequence ID" value="NZ_BAAAZL010000003.1"/>
</dbReference>
<evidence type="ECO:0000313" key="4">
    <source>
        <dbReference type="Proteomes" id="UP000422989"/>
    </source>
</evidence>
<dbReference type="InterPro" id="IPR016171">
    <property type="entry name" value="Vanillyl_alc_oxidase_C-sub2"/>
</dbReference>
<dbReference type="Pfam" id="PF04030">
    <property type="entry name" value="ALO"/>
    <property type="match status" value="1"/>
</dbReference>
<dbReference type="Pfam" id="PF01565">
    <property type="entry name" value="FAD_binding_4"/>
    <property type="match status" value="1"/>
</dbReference>
<dbReference type="AlphaFoldDB" id="A0A6I6E2Q0"/>
<dbReference type="InterPro" id="IPR006094">
    <property type="entry name" value="Oxid_FAD_bind_N"/>
</dbReference>
<dbReference type="InterPro" id="IPR010031">
    <property type="entry name" value="FAD_lactone_oxidase-like"/>
</dbReference>
<keyword evidence="4" id="KW-1185">Reference proteome</keyword>
<name>A0A6I6E2Q0_9MICO</name>
<dbReference type="InterPro" id="IPR016167">
    <property type="entry name" value="FAD-bd_PCMH_sub1"/>
</dbReference>
<dbReference type="InterPro" id="IPR016169">
    <property type="entry name" value="FAD-bd_PCMH_sub2"/>
</dbReference>
<dbReference type="GO" id="GO:0003885">
    <property type="term" value="F:D-arabinono-1,4-lactone oxidase activity"/>
    <property type="evidence" value="ECO:0007669"/>
    <property type="project" value="InterPro"/>
</dbReference>
<keyword evidence="1" id="KW-0560">Oxidoreductase</keyword>
<dbReference type="Gene3D" id="3.30.70.2530">
    <property type="match status" value="1"/>
</dbReference>
<dbReference type="KEGG" id="moj:D7D94_12815"/>
<dbReference type="Gene3D" id="3.30.465.10">
    <property type="match status" value="1"/>
</dbReference>
<dbReference type="Proteomes" id="UP000422989">
    <property type="component" value="Chromosome"/>
</dbReference>
<dbReference type="Gene3D" id="3.30.70.2520">
    <property type="match status" value="1"/>
</dbReference>
<accession>A0A6I6E2Q0</accession>
<sequence length="415" mass="44475">MALANWAGNVRFGAERVETPASVDEVQEVLASATRVRALGSAHSFNLIADTDDTLLSTARLITAPRIDTEARTVTVGGGMRYGELAPALEAEGWALANLASLPHISIAGAIATGTHGSGDGVGTLSSAVAGLQLVTPAGEVRELRRGDADFDGAVVSLGALGVVTEVTLDIEPTFAVRQRVYEKLPLEVALAEFDAIMGAAYSVSLFHRWDAPDVVDQVWTKARGDEAPLLPGSIGEASEQVHMLAGVTPEATTPQRGEAGAWLDRLAHFKLSHTPSNGDELQSEMLVPRAHAVEALRVVRGLAARFAPLVQVMEVRSMRADGLWLSPAYEQDTVGLHFTWLPRQSEVEGAVAMLEQALEPFGARPHWGKLTRLDPRVLAAVWPRLGDFAELARRCDPEGKMRNPFLDRVLTAGR</sequence>
<gene>
    <name evidence="3" type="ORF">D7D94_12815</name>
</gene>
<dbReference type="EMBL" id="CP032550">
    <property type="protein sequence ID" value="QGU28454.1"/>
    <property type="molecule type" value="Genomic_DNA"/>
</dbReference>
<dbReference type="Gene3D" id="1.10.45.10">
    <property type="entry name" value="Vanillyl-alcohol Oxidase, Chain A, domain 4"/>
    <property type="match status" value="1"/>
</dbReference>
<dbReference type="SUPFAM" id="SSF56176">
    <property type="entry name" value="FAD-binding/transporter-associated domain-like"/>
    <property type="match status" value="1"/>
</dbReference>
<dbReference type="GO" id="GO:0071949">
    <property type="term" value="F:FAD binding"/>
    <property type="evidence" value="ECO:0007669"/>
    <property type="project" value="InterPro"/>
</dbReference>
<dbReference type="InterPro" id="IPR036318">
    <property type="entry name" value="FAD-bd_PCMH-like_sf"/>
</dbReference>
<protein>
    <submittedName>
        <fullName evidence="3">FAD-binding protein</fullName>
    </submittedName>
</protein>
<feature type="domain" description="FAD-binding PCMH-type" evidence="2">
    <location>
        <begin position="10"/>
        <end position="174"/>
    </location>
</feature>
<dbReference type="PROSITE" id="PS51387">
    <property type="entry name" value="FAD_PCMH"/>
    <property type="match status" value="1"/>
</dbReference>
<reference evidence="3 4" key="1">
    <citation type="submission" date="2018-09" db="EMBL/GenBank/DDBJ databases">
        <title>Whole genome sequencing of Microbacterium oryzae strain MB-10T.</title>
        <authorList>
            <person name="Das S.K."/>
        </authorList>
    </citation>
    <scope>NUCLEOTIDE SEQUENCE [LARGE SCALE GENOMIC DNA]</scope>
    <source>
        <strain evidence="3 4">MB-10</strain>
    </source>
</reference>
<dbReference type="GO" id="GO:0080049">
    <property type="term" value="F:L-gulono-1,4-lactone dehydrogenase activity"/>
    <property type="evidence" value="ECO:0007669"/>
    <property type="project" value="TreeGrafter"/>
</dbReference>
<dbReference type="InterPro" id="IPR016166">
    <property type="entry name" value="FAD-bd_PCMH"/>
</dbReference>
<dbReference type="PANTHER" id="PTHR43762:SF1">
    <property type="entry name" value="D-ARABINONO-1,4-LACTONE OXIDASE"/>
    <property type="match status" value="1"/>
</dbReference>
<evidence type="ECO:0000259" key="2">
    <source>
        <dbReference type="PROSITE" id="PS51387"/>
    </source>
</evidence>